<accession>A0A8S5VD08</accession>
<protein>
    <submittedName>
        <fullName evidence="1">DNA-directed RNA polymerase II subunit</fullName>
    </submittedName>
</protein>
<sequence>MAKVKDTGYRMIIENHGGRWMFVNDDIYSFMKCSNCKEQILIKDIEGYCPNCGVKLEGVGD</sequence>
<dbReference type="GO" id="GO:0000428">
    <property type="term" value="C:DNA-directed RNA polymerase complex"/>
    <property type="evidence" value="ECO:0007669"/>
    <property type="project" value="UniProtKB-KW"/>
</dbReference>
<organism evidence="1">
    <name type="scientific">Siphoviridae sp. ctDXu9</name>
    <dbReference type="NCBI Taxonomy" id="2825387"/>
    <lineage>
        <taxon>Viruses</taxon>
        <taxon>Duplodnaviria</taxon>
        <taxon>Heunggongvirae</taxon>
        <taxon>Uroviricota</taxon>
        <taxon>Caudoviricetes</taxon>
    </lineage>
</organism>
<evidence type="ECO:0000313" key="1">
    <source>
        <dbReference type="EMBL" id="DAG04568.1"/>
    </source>
</evidence>
<dbReference type="EMBL" id="BK016244">
    <property type="protein sequence ID" value="DAG04568.1"/>
    <property type="molecule type" value="Genomic_DNA"/>
</dbReference>
<keyword evidence="1" id="KW-0804">Transcription</keyword>
<proteinExistence type="predicted"/>
<reference evidence="1" key="1">
    <citation type="journal article" date="2021" name="Proc. Natl. Acad. Sci. U.S.A.">
        <title>A Catalog of Tens of Thousands of Viruses from Human Metagenomes Reveals Hidden Associations with Chronic Diseases.</title>
        <authorList>
            <person name="Tisza M.J."/>
            <person name="Buck C.B."/>
        </authorList>
    </citation>
    <scope>NUCLEOTIDE SEQUENCE</scope>
    <source>
        <strain evidence="1">CtDXu9</strain>
    </source>
</reference>
<name>A0A8S5VD08_9CAUD</name>
<keyword evidence="1" id="KW-0240">DNA-directed RNA polymerase</keyword>